<evidence type="ECO:0000313" key="10">
    <source>
        <dbReference type="EMBL" id="MCT7359853.1"/>
    </source>
</evidence>
<feature type="domain" description="Acyl-CoA dehydrogenase/oxidase N-terminal" evidence="9">
    <location>
        <begin position="16"/>
        <end position="129"/>
    </location>
</feature>
<feature type="domain" description="Acyl-CoA oxidase/dehydrogenase middle" evidence="8">
    <location>
        <begin position="134"/>
        <end position="227"/>
    </location>
</feature>
<keyword evidence="3 6" id="KW-0285">Flavoprotein</keyword>
<comment type="similarity">
    <text evidence="2 6">Belongs to the acyl-CoA dehydrogenase family.</text>
</comment>
<organism evidence="10 11">
    <name type="scientific">Thalassolituus pacificus</name>
    <dbReference type="NCBI Taxonomy" id="2975440"/>
    <lineage>
        <taxon>Bacteria</taxon>
        <taxon>Pseudomonadati</taxon>
        <taxon>Pseudomonadota</taxon>
        <taxon>Gammaproteobacteria</taxon>
        <taxon>Oceanospirillales</taxon>
        <taxon>Oceanospirillaceae</taxon>
        <taxon>Thalassolituus</taxon>
    </lineage>
</organism>
<evidence type="ECO:0000256" key="1">
    <source>
        <dbReference type="ARBA" id="ARBA00001974"/>
    </source>
</evidence>
<reference evidence="10" key="1">
    <citation type="journal article" date="2022" name="Front. Microbiol.">
        <title>Genome-based taxonomic rearrangement of Oceanobacter-related bacteria including the description of Thalassolituus hydrocarbonoclasticus sp. nov. and Thalassolituus pacificus sp. nov. and emended description of the genus Thalassolituus.</title>
        <authorList>
            <person name="Dong C."/>
            <person name="Wei L."/>
            <person name="Wang J."/>
            <person name="Lai Q."/>
            <person name="Huang Z."/>
            <person name="Shao Z."/>
        </authorList>
    </citation>
    <scope>NUCLEOTIDE SEQUENCE</scope>
    <source>
        <strain evidence="10">59MF3M-4</strain>
    </source>
</reference>
<dbReference type="FunFam" id="1.20.140.10:FF:000001">
    <property type="entry name" value="Acyl-CoA dehydrogenase"/>
    <property type="match status" value="1"/>
</dbReference>
<dbReference type="GO" id="GO:0033539">
    <property type="term" value="P:fatty acid beta-oxidation using acyl-CoA dehydrogenase"/>
    <property type="evidence" value="ECO:0007669"/>
    <property type="project" value="TreeGrafter"/>
</dbReference>
<dbReference type="InterPro" id="IPR013786">
    <property type="entry name" value="AcylCoA_DH/ox_N"/>
</dbReference>
<dbReference type="Gene3D" id="1.10.540.10">
    <property type="entry name" value="Acyl-CoA dehydrogenase/oxidase, N-terminal domain"/>
    <property type="match status" value="1"/>
</dbReference>
<dbReference type="SUPFAM" id="SSF56645">
    <property type="entry name" value="Acyl-CoA dehydrogenase NM domain-like"/>
    <property type="match status" value="1"/>
</dbReference>
<feature type="domain" description="Acyl-CoA dehydrogenase/oxidase C-terminal" evidence="7">
    <location>
        <begin position="239"/>
        <end position="387"/>
    </location>
</feature>
<dbReference type="AlphaFoldDB" id="A0A9X3AT88"/>
<keyword evidence="4 6" id="KW-0274">FAD</keyword>
<evidence type="ECO:0000256" key="2">
    <source>
        <dbReference type="ARBA" id="ARBA00009347"/>
    </source>
</evidence>
<dbReference type="PANTHER" id="PTHR48083">
    <property type="entry name" value="MEDIUM-CHAIN SPECIFIC ACYL-COA DEHYDROGENASE, MITOCHONDRIAL-RELATED"/>
    <property type="match status" value="1"/>
</dbReference>
<dbReference type="Pfam" id="PF02770">
    <property type="entry name" value="Acyl-CoA_dh_M"/>
    <property type="match status" value="1"/>
</dbReference>
<proteinExistence type="inferred from homology"/>
<accession>A0A9X3AT88</accession>
<dbReference type="InterPro" id="IPR009075">
    <property type="entry name" value="AcylCo_DH/oxidase_C"/>
</dbReference>
<dbReference type="Gene3D" id="2.40.110.10">
    <property type="entry name" value="Butyryl-CoA Dehydrogenase, subunit A, domain 2"/>
    <property type="match status" value="1"/>
</dbReference>
<dbReference type="GO" id="GO:0050660">
    <property type="term" value="F:flavin adenine dinucleotide binding"/>
    <property type="evidence" value="ECO:0007669"/>
    <property type="project" value="InterPro"/>
</dbReference>
<comment type="caution">
    <text evidence="10">The sequence shown here is derived from an EMBL/GenBank/DDBJ whole genome shotgun (WGS) entry which is preliminary data.</text>
</comment>
<dbReference type="GO" id="GO:0003995">
    <property type="term" value="F:acyl-CoA dehydrogenase activity"/>
    <property type="evidence" value="ECO:0007669"/>
    <property type="project" value="TreeGrafter"/>
</dbReference>
<dbReference type="Pfam" id="PF02771">
    <property type="entry name" value="Acyl-CoA_dh_N"/>
    <property type="match status" value="1"/>
</dbReference>
<reference evidence="10" key="2">
    <citation type="submission" date="2022-08" db="EMBL/GenBank/DDBJ databases">
        <authorList>
            <person name="Dong C."/>
        </authorList>
    </citation>
    <scope>NUCLEOTIDE SEQUENCE</scope>
    <source>
        <strain evidence="10">59MF3M-4</strain>
    </source>
</reference>
<dbReference type="InterPro" id="IPR050741">
    <property type="entry name" value="Acyl-CoA_dehydrogenase"/>
</dbReference>
<comment type="cofactor">
    <cofactor evidence="1 6">
        <name>FAD</name>
        <dbReference type="ChEBI" id="CHEBI:57692"/>
    </cofactor>
</comment>
<name>A0A9X3AT88_9GAMM</name>
<evidence type="ECO:0000313" key="11">
    <source>
        <dbReference type="Proteomes" id="UP001147830"/>
    </source>
</evidence>
<keyword evidence="5 6" id="KW-0560">Oxidoreductase</keyword>
<keyword evidence="11" id="KW-1185">Reference proteome</keyword>
<dbReference type="RefSeq" id="WP_260976707.1">
    <property type="nucleotide sequence ID" value="NZ_JAOANI010000019.1"/>
</dbReference>
<dbReference type="EMBL" id="JAOANI010000019">
    <property type="protein sequence ID" value="MCT7359853.1"/>
    <property type="molecule type" value="Genomic_DNA"/>
</dbReference>
<dbReference type="InterPro" id="IPR036250">
    <property type="entry name" value="AcylCo_DH-like_C"/>
</dbReference>
<evidence type="ECO:0000256" key="6">
    <source>
        <dbReference type="RuleBase" id="RU362125"/>
    </source>
</evidence>
<dbReference type="Gene3D" id="1.20.140.10">
    <property type="entry name" value="Butyryl-CoA Dehydrogenase, subunit A, domain 3"/>
    <property type="match status" value="1"/>
</dbReference>
<dbReference type="InterPro" id="IPR037069">
    <property type="entry name" value="AcylCoA_DH/ox_N_sf"/>
</dbReference>
<evidence type="ECO:0000256" key="3">
    <source>
        <dbReference type="ARBA" id="ARBA00022630"/>
    </source>
</evidence>
<dbReference type="Proteomes" id="UP001147830">
    <property type="component" value="Unassembled WGS sequence"/>
</dbReference>
<evidence type="ECO:0000259" key="9">
    <source>
        <dbReference type="Pfam" id="PF02771"/>
    </source>
</evidence>
<dbReference type="InterPro" id="IPR046373">
    <property type="entry name" value="Acyl-CoA_Oxase/DH_mid-dom_sf"/>
</dbReference>
<evidence type="ECO:0000259" key="8">
    <source>
        <dbReference type="Pfam" id="PF02770"/>
    </source>
</evidence>
<dbReference type="SUPFAM" id="SSF47203">
    <property type="entry name" value="Acyl-CoA dehydrogenase C-terminal domain-like"/>
    <property type="match status" value="1"/>
</dbReference>
<dbReference type="GO" id="GO:0005737">
    <property type="term" value="C:cytoplasm"/>
    <property type="evidence" value="ECO:0007669"/>
    <property type="project" value="TreeGrafter"/>
</dbReference>
<evidence type="ECO:0000256" key="5">
    <source>
        <dbReference type="ARBA" id="ARBA00023002"/>
    </source>
</evidence>
<dbReference type="InterPro" id="IPR006091">
    <property type="entry name" value="Acyl-CoA_Oxase/DH_mid-dom"/>
</dbReference>
<dbReference type="PANTHER" id="PTHR48083:SF28">
    <property type="entry name" value="ACYL-COA DEHYDROGENASE FAMILY PROTEIN (AFU_ORTHOLOGUE AFUA_6G10880)-RELATED"/>
    <property type="match status" value="1"/>
</dbReference>
<evidence type="ECO:0000259" key="7">
    <source>
        <dbReference type="Pfam" id="PF00441"/>
    </source>
</evidence>
<dbReference type="Pfam" id="PF00441">
    <property type="entry name" value="Acyl-CoA_dh_1"/>
    <property type="match status" value="1"/>
</dbReference>
<protein>
    <submittedName>
        <fullName evidence="10">Acyl-CoA dehydrogenase family protein</fullName>
    </submittedName>
</protein>
<gene>
    <name evidence="10" type="ORF">NYR02_12610</name>
</gene>
<sequence length="389" mass="42643">MLTFDSLRLASPYYNEHHAEWRSQLRKFVEREIMPNVDEWEEACDLPQSLWDKAADVGLLQLGYPEQYGGLSEGTDIFHTIVAVEELNRTGAGGIYATLMVHGIGLPPVVHFGSDYLKDMVIAPVLRGEKHISLAITEPGGGSDVANLSTSAVRDGDDYIINGSKTFITGGMRADWYTVAVRTGGEGVGGISMILVPADAAGFSRTPLNKKQGWWCSDTATLYFDNVRVPAKNLIGGENQGFMPIVHNFNNERLALTAGALASAKVCIEEAATWAKERKTFGKPLSKHQVIRHKFAEMVRQVNATQAYMDSCAWQIQNGKARPADIALLKVQATMVMEFCAREALQILGGAGYMRGCKSERIYREVRVNAIGGGSEEIMRDLAARQLGL</sequence>
<dbReference type="FunFam" id="2.40.110.10:FF:000002">
    <property type="entry name" value="Acyl-CoA dehydrogenase fadE12"/>
    <property type="match status" value="1"/>
</dbReference>
<dbReference type="InterPro" id="IPR009100">
    <property type="entry name" value="AcylCoA_DH/oxidase_NM_dom_sf"/>
</dbReference>
<evidence type="ECO:0000256" key="4">
    <source>
        <dbReference type="ARBA" id="ARBA00022827"/>
    </source>
</evidence>